<evidence type="ECO:0000313" key="3">
    <source>
        <dbReference type="Proteomes" id="UP001642464"/>
    </source>
</evidence>
<feature type="transmembrane region" description="Helical" evidence="1">
    <location>
        <begin position="386"/>
        <end position="405"/>
    </location>
</feature>
<dbReference type="EMBL" id="CAXAMM010044506">
    <property type="protein sequence ID" value="CAK9114951.1"/>
    <property type="molecule type" value="Genomic_DNA"/>
</dbReference>
<gene>
    <name evidence="2" type="ORF">SCF082_LOCUS53226</name>
</gene>
<reference evidence="2 3" key="1">
    <citation type="submission" date="2024-02" db="EMBL/GenBank/DDBJ databases">
        <authorList>
            <person name="Chen Y."/>
            <person name="Shah S."/>
            <person name="Dougan E. K."/>
            <person name="Thang M."/>
            <person name="Chan C."/>
        </authorList>
    </citation>
    <scope>NUCLEOTIDE SEQUENCE [LARGE SCALE GENOMIC DNA]</scope>
</reference>
<dbReference type="InterPro" id="IPR035897">
    <property type="entry name" value="Toll_tir_struct_dom_sf"/>
</dbReference>
<comment type="caution">
    <text evidence="2">The sequence shown here is derived from an EMBL/GenBank/DDBJ whole genome shotgun (WGS) entry which is preliminary data.</text>
</comment>
<keyword evidence="1" id="KW-1133">Transmembrane helix</keyword>
<accession>A0ABP0SRD3</accession>
<feature type="transmembrane region" description="Helical" evidence="1">
    <location>
        <begin position="352"/>
        <end position="374"/>
    </location>
</feature>
<feature type="transmembrane region" description="Helical" evidence="1">
    <location>
        <begin position="84"/>
        <end position="105"/>
    </location>
</feature>
<keyword evidence="1" id="KW-0812">Transmembrane</keyword>
<dbReference type="Gene3D" id="3.40.50.10140">
    <property type="entry name" value="Toll/interleukin-1 receptor homology (TIR) domain"/>
    <property type="match status" value="1"/>
</dbReference>
<keyword evidence="1" id="KW-0472">Membrane</keyword>
<evidence type="ECO:0000256" key="1">
    <source>
        <dbReference type="SAM" id="Phobius"/>
    </source>
</evidence>
<evidence type="ECO:0000313" key="2">
    <source>
        <dbReference type="EMBL" id="CAK9114951.1"/>
    </source>
</evidence>
<feature type="transmembrane region" description="Helical" evidence="1">
    <location>
        <begin position="117"/>
        <end position="137"/>
    </location>
</feature>
<feature type="transmembrane region" description="Helical" evidence="1">
    <location>
        <begin position="287"/>
        <end position="306"/>
    </location>
</feature>
<name>A0ABP0SRD3_9DINO</name>
<protein>
    <recommendedName>
        <fullName evidence="4">TIR domain-containing protein</fullName>
    </recommendedName>
</protein>
<feature type="transmembrane region" description="Helical" evidence="1">
    <location>
        <begin position="318"/>
        <end position="340"/>
    </location>
</feature>
<evidence type="ECO:0008006" key="4">
    <source>
        <dbReference type="Google" id="ProtNLM"/>
    </source>
</evidence>
<sequence>MIRSEPVIEPEPSRLTSVTSLASVAKKDMVRAVPLDLCLQRWGIHFRTTPEDAAVDNFELSQPCEHIDAFLSHDWKTSRVSKTIALLLIFNSLPASLVALCASLLTSGMISMEWLPGGWMTASAATHAVFFFFLFFWQRLRRLLCFTPAMVFLDRLCIAQKDEHLKQEGIFNLAGILAKSRKLVILWSPRYFTRLWCAFELSTFLKEQMTSFSIKASECTCCALNHCNPATGERLLCDREVVFRTLKRWYEETGEGDHLDHFDSIVQKQLSSSVLQVVGSGAPSRRYVLAMVGTPSLAVWPQYVYLRHSEITWFATKWAIDFWKVPAVALWTFWVLVLSWRTGAALSRRCPMWMVVPVVDMMGCALIGVVWAPYEIVNERYRDTTVLTLSVLLFWSLVLAAYGLVYHQRKCRL</sequence>
<dbReference type="SUPFAM" id="SSF52200">
    <property type="entry name" value="Toll/Interleukin receptor TIR domain"/>
    <property type="match status" value="1"/>
</dbReference>
<keyword evidence="3" id="KW-1185">Reference proteome</keyword>
<dbReference type="Proteomes" id="UP001642464">
    <property type="component" value="Unassembled WGS sequence"/>
</dbReference>
<proteinExistence type="predicted"/>
<organism evidence="2 3">
    <name type="scientific">Durusdinium trenchii</name>
    <dbReference type="NCBI Taxonomy" id="1381693"/>
    <lineage>
        <taxon>Eukaryota</taxon>
        <taxon>Sar</taxon>
        <taxon>Alveolata</taxon>
        <taxon>Dinophyceae</taxon>
        <taxon>Suessiales</taxon>
        <taxon>Symbiodiniaceae</taxon>
        <taxon>Durusdinium</taxon>
    </lineage>
</organism>